<feature type="region of interest" description="Disordered" evidence="1">
    <location>
        <begin position="28"/>
        <end position="104"/>
    </location>
</feature>
<evidence type="ECO:0000313" key="3">
    <source>
        <dbReference type="Proteomes" id="UP000076842"/>
    </source>
</evidence>
<feature type="region of interest" description="Disordered" evidence="1">
    <location>
        <begin position="123"/>
        <end position="168"/>
    </location>
</feature>
<sequence length="240" mass="25566">MPRRNQPEISPSDVGWRSSRPRYWNILAPHLAPPRPNPTAPPPQLEWYATGPNSVGSRPVQSTPPPARGAQIELEWYPTGPNSVGARPIRPVPPPARGGPTQLEWHAVGPNSVAARLVPVIRPAGRASRQEGQEVEGRRAREEARRERDEAVVRSEGEGEQPPSYRAAGKDTLLAVTMAREANPVVAAASSALPPVYEAIGGIDSLESPAPLGDSPRNGVSHAAVSETGETSDVTPRTAS</sequence>
<accession>A0A165EMT6</accession>
<feature type="region of interest" description="Disordered" evidence="1">
    <location>
        <begin position="203"/>
        <end position="240"/>
    </location>
</feature>
<proteinExistence type="predicted"/>
<keyword evidence="3" id="KW-1185">Reference proteome</keyword>
<gene>
    <name evidence="2" type="ORF">CALCODRAFT_499003</name>
</gene>
<protein>
    <submittedName>
        <fullName evidence="2">Uncharacterized protein</fullName>
    </submittedName>
</protein>
<dbReference type="AlphaFoldDB" id="A0A165EMT6"/>
<organism evidence="2 3">
    <name type="scientific">Calocera cornea HHB12733</name>
    <dbReference type="NCBI Taxonomy" id="1353952"/>
    <lineage>
        <taxon>Eukaryota</taxon>
        <taxon>Fungi</taxon>
        <taxon>Dikarya</taxon>
        <taxon>Basidiomycota</taxon>
        <taxon>Agaricomycotina</taxon>
        <taxon>Dacrymycetes</taxon>
        <taxon>Dacrymycetales</taxon>
        <taxon>Dacrymycetaceae</taxon>
        <taxon>Calocera</taxon>
    </lineage>
</organism>
<reference evidence="2 3" key="1">
    <citation type="journal article" date="2016" name="Mol. Biol. Evol.">
        <title>Comparative Genomics of Early-Diverging Mushroom-Forming Fungi Provides Insights into the Origins of Lignocellulose Decay Capabilities.</title>
        <authorList>
            <person name="Nagy L.G."/>
            <person name="Riley R."/>
            <person name="Tritt A."/>
            <person name="Adam C."/>
            <person name="Daum C."/>
            <person name="Floudas D."/>
            <person name="Sun H."/>
            <person name="Yadav J.S."/>
            <person name="Pangilinan J."/>
            <person name="Larsson K.H."/>
            <person name="Matsuura K."/>
            <person name="Barry K."/>
            <person name="Labutti K."/>
            <person name="Kuo R."/>
            <person name="Ohm R.A."/>
            <person name="Bhattacharya S.S."/>
            <person name="Shirouzu T."/>
            <person name="Yoshinaga Y."/>
            <person name="Martin F.M."/>
            <person name="Grigoriev I.V."/>
            <person name="Hibbett D.S."/>
        </authorList>
    </citation>
    <scope>NUCLEOTIDE SEQUENCE [LARGE SCALE GENOMIC DNA]</scope>
    <source>
        <strain evidence="2 3">HHB12733</strain>
    </source>
</reference>
<evidence type="ECO:0000256" key="1">
    <source>
        <dbReference type="SAM" id="MobiDB-lite"/>
    </source>
</evidence>
<name>A0A165EMT6_9BASI</name>
<dbReference type="InParanoid" id="A0A165EMT6"/>
<feature type="compositionally biased region" description="Polar residues" evidence="1">
    <location>
        <begin position="228"/>
        <end position="240"/>
    </location>
</feature>
<dbReference type="Proteomes" id="UP000076842">
    <property type="component" value="Unassembled WGS sequence"/>
</dbReference>
<feature type="compositionally biased region" description="Pro residues" evidence="1">
    <location>
        <begin position="31"/>
        <end position="44"/>
    </location>
</feature>
<dbReference type="OrthoDB" id="10668628at2759"/>
<dbReference type="EMBL" id="KV424000">
    <property type="protein sequence ID" value="KZT55176.1"/>
    <property type="molecule type" value="Genomic_DNA"/>
</dbReference>
<feature type="compositionally biased region" description="Polar residues" evidence="1">
    <location>
        <begin position="51"/>
        <end position="61"/>
    </location>
</feature>
<feature type="compositionally biased region" description="Basic and acidic residues" evidence="1">
    <location>
        <begin position="128"/>
        <end position="157"/>
    </location>
</feature>
<evidence type="ECO:0000313" key="2">
    <source>
        <dbReference type="EMBL" id="KZT55176.1"/>
    </source>
</evidence>